<dbReference type="SUPFAM" id="SSF53067">
    <property type="entry name" value="Actin-like ATPase domain"/>
    <property type="match status" value="1"/>
</dbReference>
<dbReference type="STRING" id="394503.Ccel_1663"/>
<dbReference type="InterPro" id="IPR043129">
    <property type="entry name" value="ATPase_NBD"/>
</dbReference>
<proteinExistence type="inferred from homology"/>
<gene>
    <name evidence="4" type="ordered locus">Ccel_1663</name>
</gene>
<dbReference type="Proteomes" id="UP000001349">
    <property type="component" value="Chromosome"/>
</dbReference>
<keyword evidence="5" id="KW-1185">Reference proteome</keyword>
<comment type="function">
    <text evidence="1">Transcriptional repressor of xylose-utilizing enzymes.</text>
</comment>
<dbReference type="HOGENOM" id="CLU_067512_0_0_9"/>
<dbReference type="AlphaFoldDB" id="B8I2M1"/>
<evidence type="ECO:0000256" key="3">
    <source>
        <dbReference type="ARBA" id="ARBA00022629"/>
    </source>
</evidence>
<accession>B8I2M1</accession>
<evidence type="ECO:0000313" key="4">
    <source>
        <dbReference type="EMBL" id="ACL76014.1"/>
    </source>
</evidence>
<dbReference type="InterPro" id="IPR036390">
    <property type="entry name" value="WH_DNA-bd_sf"/>
</dbReference>
<dbReference type="SUPFAM" id="SSF46785">
    <property type="entry name" value="Winged helix' DNA-binding domain"/>
    <property type="match status" value="1"/>
</dbReference>
<keyword evidence="3" id="KW-0119">Carbohydrate metabolism</keyword>
<evidence type="ECO:0000256" key="1">
    <source>
        <dbReference type="ARBA" id="ARBA00002486"/>
    </source>
</evidence>
<dbReference type="Pfam" id="PF00480">
    <property type="entry name" value="ROK"/>
    <property type="match status" value="1"/>
</dbReference>
<sequence>MALKNVNLIKQINLDKVRRVIKENKKATKPQLANLTGLSVVTINSLVELLLGNGEILVDELEVSSGGRPATIYSFNEEYSMALVIYTNEYEMKDLTHIAVVNLYGEVIEVNKIALDEISEYSFDLTIDKMLKKYPNIKLIGIGMPGQEIRGKMENSDYISLEGKAFVEHLRKQFQIPVVFENDVNAAVLGYCISNQCEDKNVIGIYIPEKYPLGVGIFINGNMYKGKDGFAGEAKFLPDEFDWNNPTFVSENISVALKKLILTFTCLLNPDILVIYRENLTRLSIDPIIEDCKKILKSEVMPDVVVSNIFGEDFAEGIKQISLKPFEPKWQR</sequence>
<protein>
    <submittedName>
        <fullName evidence="4">ROK family protein</fullName>
    </submittedName>
</protein>
<keyword evidence="3" id="KW-0859">Xylose metabolism</keyword>
<evidence type="ECO:0000313" key="5">
    <source>
        <dbReference type="Proteomes" id="UP000001349"/>
    </source>
</evidence>
<organism evidence="4 5">
    <name type="scientific">Ruminiclostridium cellulolyticum (strain ATCC 35319 / DSM 5812 / JCM 6584 / H10)</name>
    <name type="common">Clostridium cellulolyticum</name>
    <dbReference type="NCBI Taxonomy" id="394503"/>
    <lineage>
        <taxon>Bacteria</taxon>
        <taxon>Bacillati</taxon>
        <taxon>Bacillota</taxon>
        <taxon>Clostridia</taxon>
        <taxon>Eubacteriales</taxon>
        <taxon>Oscillospiraceae</taxon>
        <taxon>Ruminiclostridium</taxon>
    </lineage>
</organism>
<dbReference type="Gene3D" id="1.10.10.10">
    <property type="entry name" value="Winged helix-like DNA-binding domain superfamily/Winged helix DNA-binding domain"/>
    <property type="match status" value="1"/>
</dbReference>
<dbReference type="PANTHER" id="PTHR18964:SF149">
    <property type="entry name" value="BIFUNCTIONAL UDP-N-ACETYLGLUCOSAMINE 2-EPIMERASE_N-ACETYLMANNOSAMINE KINASE"/>
    <property type="match status" value="1"/>
</dbReference>
<reference evidence="4 5" key="1">
    <citation type="submission" date="2009-01" db="EMBL/GenBank/DDBJ databases">
        <title>Complete sequence of Clostridium cellulolyticum H10.</title>
        <authorList>
            <consortium name="US DOE Joint Genome Institute"/>
            <person name="Lucas S."/>
            <person name="Copeland A."/>
            <person name="Lapidus A."/>
            <person name="Glavina del Rio T."/>
            <person name="Dalin E."/>
            <person name="Tice H."/>
            <person name="Bruce D."/>
            <person name="Goodwin L."/>
            <person name="Pitluck S."/>
            <person name="Chertkov O."/>
            <person name="Saunders E."/>
            <person name="Brettin T."/>
            <person name="Detter J.C."/>
            <person name="Han C."/>
            <person name="Larimer F."/>
            <person name="Land M."/>
            <person name="Hauser L."/>
            <person name="Kyrpides N."/>
            <person name="Ivanova N."/>
            <person name="Zhou J."/>
            <person name="Richardson P."/>
        </authorList>
    </citation>
    <scope>NUCLEOTIDE SEQUENCE [LARGE SCALE GENOMIC DNA]</scope>
    <source>
        <strain evidence="5">ATCC 35319 / DSM 5812 / JCM 6584 / H10</strain>
    </source>
</reference>
<dbReference type="InterPro" id="IPR036388">
    <property type="entry name" value="WH-like_DNA-bd_sf"/>
</dbReference>
<dbReference type="PANTHER" id="PTHR18964">
    <property type="entry name" value="ROK (REPRESSOR, ORF, KINASE) FAMILY"/>
    <property type="match status" value="1"/>
</dbReference>
<evidence type="ECO:0000256" key="2">
    <source>
        <dbReference type="ARBA" id="ARBA00006479"/>
    </source>
</evidence>
<dbReference type="CDD" id="cd23763">
    <property type="entry name" value="ASKHA_ATPase_ROK"/>
    <property type="match status" value="1"/>
</dbReference>
<comment type="similarity">
    <text evidence="2">Belongs to the ROK (NagC/XylR) family.</text>
</comment>
<dbReference type="KEGG" id="cce:Ccel_1663"/>
<dbReference type="Gene3D" id="3.30.420.40">
    <property type="match status" value="2"/>
</dbReference>
<dbReference type="GO" id="GO:0042732">
    <property type="term" value="P:D-xylose metabolic process"/>
    <property type="evidence" value="ECO:0007669"/>
    <property type="project" value="UniProtKB-KW"/>
</dbReference>
<dbReference type="eggNOG" id="COG1940">
    <property type="taxonomic scope" value="Bacteria"/>
</dbReference>
<dbReference type="InterPro" id="IPR000600">
    <property type="entry name" value="ROK"/>
</dbReference>
<dbReference type="RefSeq" id="WP_015925130.1">
    <property type="nucleotide sequence ID" value="NC_011898.1"/>
</dbReference>
<dbReference type="OrthoDB" id="6501901at2"/>
<name>B8I2M1_RUMCH</name>
<dbReference type="EMBL" id="CP001348">
    <property type="protein sequence ID" value="ACL76014.1"/>
    <property type="molecule type" value="Genomic_DNA"/>
</dbReference>